<name>A0AAV5BQ92_ELECO</name>
<reference evidence="1" key="1">
    <citation type="journal article" date="2018" name="DNA Res.">
        <title>Multiple hybrid de novo genome assembly of finger millet, an orphan allotetraploid crop.</title>
        <authorList>
            <person name="Hatakeyama M."/>
            <person name="Aluri S."/>
            <person name="Balachadran M.T."/>
            <person name="Sivarajan S.R."/>
            <person name="Patrignani A."/>
            <person name="Gruter S."/>
            <person name="Poveda L."/>
            <person name="Shimizu-Inatsugi R."/>
            <person name="Baeten J."/>
            <person name="Francoijs K.J."/>
            <person name="Nataraja K.N."/>
            <person name="Reddy Y.A.N."/>
            <person name="Phadnis S."/>
            <person name="Ravikumar R.L."/>
            <person name="Schlapbach R."/>
            <person name="Sreeman S.M."/>
            <person name="Shimizu K.K."/>
        </authorList>
    </citation>
    <scope>NUCLEOTIDE SEQUENCE</scope>
</reference>
<dbReference type="Proteomes" id="UP001054889">
    <property type="component" value="Unassembled WGS sequence"/>
</dbReference>
<comment type="caution">
    <text evidence="1">The sequence shown here is derived from an EMBL/GenBank/DDBJ whole genome shotgun (WGS) entry which is preliminary data.</text>
</comment>
<dbReference type="EMBL" id="BQKI01000002">
    <property type="protein sequence ID" value="GJM88356.1"/>
    <property type="molecule type" value="Genomic_DNA"/>
</dbReference>
<dbReference type="AlphaFoldDB" id="A0AAV5BQ92"/>
<evidence type="ECO:0000313" key="2">
    <source>
        <dbReference type="Proteomes" id="UP001054889"/>
    </source>
</evidence>
<protein>
    <submittedName>
        <fullName evidence="1">Uncharacterized protein</fullName>
    </submittedName>
</protein>
<evidence type="ECO:0000313" key="1">
    <source>
        <dbReference type="EMBL" id="GJM88356.1"/>
    </source>
</evidence>
<organism evidence="1 2">
    <name type="scientific">Eleusine coracana subsp. coracana</name>
    <dbReference type="NCBI Taxonomy" id="191504"/>
    <lineage>
        <taxon>Eukaryota</taxon>
        <taxon>Viridiplantae</taxon>
        <taxon>Streptophyta</taxon>
        <taxon>Embryophyta</taxon>
        <taxon>Tracheophyta</taxon>
        <taxon>Spermatophyta</taxon>
        <taxon>Magnoliopsida</taxon>
        <taxon>Liliopsida</taxon>
        <taxon>Poales</taxon>
        <taxon>Poaceae</taxon>
        <taxon>PACMAD clade</taxon>
        <taxon>Chloridoideae</taxon>
        <taxon>Cynodonteae</taxon>
        <taxon>Eleusininae</taxon>
        <taxon>Eleusine</taxon>
    </lineage>
</organism>
<keyword evidence="2" id="KW-1185">Reference proteome</keyword>
<proteinExistence type="predicted"/>
<sequence length="105" mass="11743">MINQQFFFSTNSTDVMKDDVKEILRIDNEALAEKYLGLPTALGRNVKGAFEYMPTKVKGLVGSWTGREASCAGREVLLKSKAQAIPTYPMSCSCPKEQLQEDEDY</sequence>
<gene>
    <name evidence="1" type="primary">ga04411</name>
    <name evidence="1" type="ORF">PR202_ga04411</name>
</gene>
<accession>A0AAV5BQ92</accession>
<reference evidence="1" key="2">
    <citation type="submission" date="2021-12" db="EMBL/GenBank/DDBJ databases">
        <title>Resequencing data analysis of finger millet.</title>
        <authorList>
            <person name="Hatakeyama M."/>
            <person name="Aluri S."/>
            <person name="Balachadran M.T."/>
            <person name="Sivarajan S.R."/>
            <person name="Poveda L."/>
            <person name="Shimizu-Inatsugi R."/>
            <person name="Schlapbach R."/>
            <person name="Sreeman S.M."/>
            <person name="Shimizu K.K."/>
        </authorList>
    </citation>
    <scope>NUCLEOTIDE SEQUENCE</scope>
</reference>